<accession>A0ABP8MK13</accession>
<organism evidence="1 2">
    <name type="scientific">Rurimicrobium arvi</name>
    <dbReference type="NCBI Taxonomy" id="2049916"/>
    <lineage>
        <taxon>Bacteria</taxon>
        <taxon>Pseudomonadati</taxon>
        <taxon>Bacteroidota</taxon>
        <taxon>Chitinophagia</taxon>
        <taxon>Chitinophagales</taxon>
        <taxon>Chitinophagaceae</taxon>
        <taxon>Rurimicrobium</taxon>
    </lineage>
</organism>
<comment type="caution">
    <text evidence="1">The sequence shown here is derived from an EMBL/GenBank/DDBJ whole genome shotgun (WGS) entry which is preliminary data.</text>
</comment>
<evidence type="ECO:0000313" key="2">
    <source>
        <dbReference type="Proteomes" id="UP001501410"/>
    </source>
</evidence>
<dbReference type="Proteomes" id="UP001501410">
    <property type="component" value="Unassembled WGS sequence"/>
</dbReference>
<dbReference type="Pfam" id="PF11751">
    <property type="entry name" value="PorP_SprF"/>
    <property type="match status" value="1"/>
</dbReference>
<keyword evidence="2" id="KW-1185">Reference proteome</keyword>
<evidence type="ECO:0008006" key="3">
    <source>
        <dbReference type="Google" id="ProtNLM"/>
    </source>
</evidence>
<gene>
    <name evidence="1" type="ORF">GCM10023092_08460</name>
</gene>
<dbReference type="NCBIfam" id="TIGR03519">
    <property type="entry name" value="T9SS_PorP_fam"/>
    <property type="match status" value="1"/>
</dbReference>
<sequence length="333" mass="37184">MFVFGNICPGFAQSMHFSQYYNAPLLLNPANTALTATSDFRLGVNHRMQWLAYPAPYTTTSAYGDFQLMRNQNETNWMGLGFAFFNDNVGDGQLNLFRSEIFLAYHIQIGSYNMISFGASGSYNSRSVNFSKFTYPLQWDGYIFDKTSSNGENKGLEKSAYTAVTGGINYAFFPNEALYMKVGLSTANLNKPVETFFSGSQNKLDFRHTINAEIQMKTSENIIINPSAYYSIQSGAREILFGSLVIFNMAKDFEQLTANQLLFGAFSRWGDAVIGVAGYQYNGMKFTASYDFTLSSLPANASKSTGALEVSFVYEGLYGETSKGRNIYHCPRF</sequence>
<protein>
    <recommendedName>
        <fullName evidence="3">Type IX secretion system membrane protein, PorP/SprF family</fullName>
    </recommendedName>
</protein>
<evidence type="ECO:0000313" key="1">
    <source>
        <dbReference type="EMBL" id="GAA4451204.1"/>
    </source>
</evidence>
<dbReference type="EMBL" id="BAABEZ010000004">
    <property type="protein sequence ID" value="GAA4451204.1"/>
    <property type="molecule type" value="Genomic_DNA"/>
</dbReference>
<dbReference type="InterPro" id="IPR019861">
    <property type="entry name" value="PorP/SprF_Bacteroidetes"/>
</dbReference>
<proteinExistence type="predicted"/>
<name>A0ABP8MK13_9BACT</name>
<reference evidence="2" key="1">
    <citation type="journal article" date="2019" name="Int. J. Syst. Evol. Microbiol.">
        <title>The Global Catalogue of Microorganisms (GCM) 10K type strain sequencing project: providing services to taxonomists for standard genome sequencing and annotation.</title>
        <authorList>
            <consortium name="The Broad Institute Genomics Platform"/>
            <consortium name="The Broad Institute Genome Sequencing Center for Infectious Disease"/>
            <person name="Wu L."/>
            <person name="Ma J."/>
        </authorList>
    </citation>
    <scope>NUCLEOTIDE SEQUENCE [LARGE SCALE GENOMIC DNA]</scope>
    <source>
        <strain evidence="2">JCM 31921</strain>
    </source>
</reference>